<dbReference type="SUPFAM" id="SSF50985">
    <property type="entry name" value="RCC1/BLIP-II"/>
    <property type="match status" value="1"/>
</dbReference>
<feature type="region of interest" description="Disordered" evidence="2">
    <location>
        <begin position="277"/>
        <end position="310"/>
    </location>
</feature>
<dbReference type="GO" id="GO:0005085">
    <property type="term" value="F:guanyl-nucleotide exchange factor activity"/>
    <property type="evidence" value="ECO:0007669"/>
    <property type="project" value="TreeGrafter"/>
</dbReference>
<feature type="region of interest" description="Disordered" evidence="2">
    <location>
        <begin position="1"/>
        <end position="161"/>
    </location>
</feature>
<feature type="compositionally biased region" description="Polar residues" evidence="2">
    <location>
        <begin position="65"/>
        <end position="74"/>
    </location>
</feature>
<dbReference type="PROSITE" id="PS00626">
    <property type="entry name" value="RCC1_2"/>
    <property type="match status" value="1"/>
</dbReference>
<dbReference type="PANTHER" id="PTHR45982">
    <property type="entry name" value="REGULATOR OF CHROMOSOME CONDENSATION"/>
    <property type="match status" value="1"/>
</dbReference>
<reference evidence="3" key="1">
    <citation type="submission" date="2021-01" db="EMBL/GenBank/DDBJ databases">
        <authorList>
            <person name="Kaushik A."/>
        </authorList>
    </citation>
    <scope>NUCLEOTIDE SEQUENCE</scope>
    <source>
        <strain evidence="3">AG4-RS23</strain>
    </source>
</reference>
<evidence type="ECO:0000313" key="4">
    <source>
        <dbReference type="Proteomes" id="UP000663861"/>
    </source>
</evidence>
<dbReference type="EMBL" id="CAJMWY010000714">
    <property type="protein sequence ID" value="CAE6444865.1"/>
    <property type="molecule type" value="Genomic_DNA"/>
</dbReference>
<dbReference type="InterPro" id="IPR009091">
    <property type="entry name" value="RCC1/BLIP-II"/>
</dbReference>
<evidence type="ECO:0000256" key="1">
    <source>
        <dbReference type="PROSITE-ProRule" id="PRU00235"/>
    </source>
</evidence>
<evidence type="ECO:0000313" key="3">
    <source>
        <dbReference type="EMBL" id="CAE6444865.1"/>
    </source>
</evidence>
<dbReference type="AlphaFoldDB" id="A0A8H3B0P6"/>
<feature type="compositionally biased region" description="Low complexity" evidence="2">
    <location>
        <begin position="106"/>
        <end position="136"/>
    </location>
</feature>
<dbReference type="PROSITE" id="PS00625">
    <property type="entry name" value="RCC1_1"/>
    <property type="match status" value="1"/>
</dbReference>
<accession>A0A8H3B0P6</accession>
<feature type="compositionally biased region" description="Basic and acidic residues" evidence="2">
    <location>
        <begin position="285"/>
        <end position="310"/>
    </location>
</feature>
<name>A0A8H3B0P6_9AGAM</name>
<dbReference type="InterPro" id="IPR051553">
    <property type="entry name" value="Ran_GTPase-activating"/>
</dbReference>
<dbReference type="InterPro" id="IPR000408">
    <property type="entry name" value="Reg_chr_condens"/>
</dbReference>
<feature type="repeat" description="RCC1" evidence="1">
    <location>
        <begin position="168"/>
        <end position="233"/>
    </location>
</feature>
<dbReference type="PROSITE" id="PS50012">
    <property type="entry name" value="RCC1_3"/>
    <property type="match status" value="1"/>
</dbReference>
<dbReference type="Gene3D" id="2.130.10.30">
    <property type="entry name" value="Regulator of chromosome condensation 1/beta-lactamase-inhibitor protein II"/>
    <property type="match status" value="1"/>
</dbReference>
<gene>
    <name evidence="3" type="ORF">RDB_LOCUS46108</name>
</gene>
<proteinExistence type="predicted"/>
<sequence>MPPRRLSVSVEIPVPPKSPHKPQGNDGRPPASKNKDTGMPPPGKKRKRTHVRDEDEPPVHKTRQSSRPPVSTASAREPSVPRSIREPSVTRSTRAPSVPRSTRAPSVTRSTRAASVARSVRGSSVPRSRAGSAPRSPRTPRRLPQLPPVKKPPFNSLPTARAPTRPAMQVFVFGNGDMGQFGLGTGVLGDISRPRQHVWFKEAIESGTLGTGPGAGIDALCAGGMHTLVVDEVGKVWSWGINDNAALGRPTINVTHPDRPNEVIEAEVLETEPMAVQTLVDEDDSSRPAERSDRSGGVGDRTHGSTDSGR</sequence>
<evidence type="ECO:0000256" key="2">
    <source>
        <dbReference type="SAM" id="MobiDB-lite"/>
    </source>
</evidence>
<dbReference type="Proteomes" id="UP000663861">
    <property type="component" value="Unassembled WGS sequence"/>
</dbReference>
<dbReference type="GO" id="GO:0005737">
    <property type="term" value="C:cytoplasm"/>
    <property type="evidence" value="ECO:0007669"/>
    <property type="project" value="TreeGrafter"/>
</dbReference>
<comment type="caution">
    <text evidence="3">The sequence shown here is derived from an EMBL/GenBank/DDBJ whole genome shotgun (WGS) entry which is preliminary data.</text>
</comment>
<dbReference type="PANTHER" id="PTHR45982:SF1">
    <property type="entry name" value="REGULATOR OF CHROMOSOME CONDENSATION"/>
    <property type="match status" value="1"/>
</dbReference>
<protein>
    <submittedName>
        <fullName evidence="3">Uncharacterized protein</fullName>
    </submittedName>
</protein>
<feature type="compositionally biased region" description="Polar residues" evidence="2">
    <location>
        <begin position="89"/>
        <end position="105"/>
    </location>
</feature>
<organism evidence="3 4">
    <name type="scientific">Rhizoctonia solani</name>
    <dbReference type="NCBI Taxonomy" id="456999"/>
    <lineage>
        <taxon>Eukaryota</taxon>
        <taxon>Fungi</taxon>
        <taxon>Dikarya</taxon>
        <taxon>Basidiomycota</taxon>
        <taxon>Agaricomycotina</taxon>
        <taxon>Agaricomycetes</taxon>
        <taxon>Cantharellales</taxon>
        <taxon>Ceratobasidiaceae</taxon>
        <taxon>Rhizoctonia</taxon>
    </lineage>
</organism>